<proteinExistence type="inferred from homology"/>
<dbReference type="InterPro" id="IPR017972">
    <property type="entry name" value="Cyt_P450_CS"/>
</dbReference>
<keyword evidence="6 8" id="KW-0408">Iron</keyword>
<dbReference type="PANTHER" id="PTHR24291:SF187">
    <property type="entry name" value="CYTOCHROME P450 4AE1-RELATED"/>
    <property type="match status" value="1"/>
</dbReference>
<keyword evidence="4 8" id="KW-0479">Metal-binding</keyword>
<evidence type="ECO:0000256" key="9">
    <source>
        <dbReference type="RuleBase" id="RU000461"/>
    </source>
</evidence>
<evidence type="ECO:0000313" key="11">
    <source>
        <dbReference type="Proteomes" id="UP000494163"/>
    </source>
</evidence>
<dbReference type="GO" id="GO:0005506">
    <property type="term" value="F:iron ion binding"/>
    <property type="evidence" value="ECO:0007669"/>
    <property type="project" value="InterPro"/>
</dbReference>
<evidence type="ECO:0000256" key="4">
    <source>
        <dbReference type="ARBA" id="ARBA00022723"/>
    </source>
</evidence>
<gene>
    <name evidence="10" type="ORF">Dbus_chr3Lg478</name>
</gene>
<keyword evidence="7 9" id="KW-0503">Monooxygenase</keyword>
<organism evidence="10 11">
    <name type="scientific">Drosophila busckii</name>
    <name type="common">Fruit fly</name>
    <dbReference type="NCBI Taxonomy" id="30019"/>
    <lineage>
        <taxon>Eukaryota</taxon>
        <taxon>Metazoa</taxon>
        <taxon>Ecdysozoa</taxon>
        <taxon>Arthropoda</taxon>
        <taxon>Hexapoda</taxon>
        <taxon>Insecta</taxon>
        <taxon>Pterygota</taxon>
        <taxon>Neoptera</taxon>
        <taxon>Endopterygota</taxon>
        <taxon>Diptera</taxon>
        <taxon>Brachycera</taxon>
        <taxon>Muscomorpha</taxon>
        <taxon>Ephydroidea</taxon>
        <taxon>Drosophilidae</taxon>
        <taxon>Drosophila</taxon>
    </lineage>
</organism>
<dbReference type="PRINTS" id="PR00463">
    <property type="entry name" value="EP450I"/>
</dbReference>
<keyword evidence="5 9" id="KW-0560">Oxidoreductase</keyword>
<dbReference type="Gene3D" id="1.10.630.10">
    <property type="entry name" value="Cytochrome P450"/>
    <property type="match status" value="1"/>
</dbReference>
<evidence type="ECO:0000256" key="8">
    <source>
        <dbReference type="PIRSR" id="PIRSR602401-1"/>
    </source>
</evidence>
<evidence type="ECO:0000256" key="3">
    <source>
        <dbReference type="ARBA" id="ARBA00022617"/>
    </source>
</evidence>
<evidence type="ECO:0000256" key="1">
    <source>
        <dbReference type="ARBA" id="ARBA00001971"/>
    </source>
</evidence>
<dbReference type="STRING" id="30019.A0A0M4EY23"/>
<keyword evidence="3 8" id="KW-0349">Heme</keyword>
<dbReference type="SMR" id="A0A0M4EY23"/>
<evidence type="ECO:0000256" key="6">
    <source>
        <dbReference type="ARBA" id="ARBA00023004"/>
    </source>
</evidence>
<sequence length="451" mass="51774">MTAEFGALQKAWLLNRLLIVSTDCEFNEQLLMSQEPNNFVKHQLYKLLIPWLGNGLLLSNGKLWHQRRKIITPTFHFGILEQFVEVFDQQSNICVQRLAEQADGKTAFDVHSYVCAAALDIIAETAMGTKIYAQQAKRTPYADAVNECTALMAERFMSVYQQHDLLFNLIHPLRRRRQNKIISIMHEFTRNVIEQRRNALEAQQQQQQQQIAHTDDLGCKRRMALLDVLLQARVEGRPLNNEEIREEVDTFMFEGHDTTTSALSFCLWLISRHAEVQAKLLAEVLQVLGEDRSCAVSMRQLNELKYMECVIKESLRLYPPVPIVGRNLQADFKYTHSKYGAGVIPAGTEVLIALIGTHCNPQYYQEPELFKPERQETNERSSSYSLIYSPFSAGPRNCIGQKFAQLEMKMLLAKLVREFELLPLGANLEPVINIVLRSETGYQLGMRKRNV</sequence>
<evidence type="ECO:0000256" key="2">
    <source>
        <dbReference type="ARBA" id="ARBA00010617"/>
    </source>
</evidence>
<dbReference type="OMA" id="KVWHQRR"/>
<name>A0A0M4EY23_DROBS</name>
<protein>
    <submittedName>
        <fullName evidence="10">Cyp4d8</fullName>
    </submittedName>
</protein>
<dbReference type="GO" id="GO:0020037">
    <property type="term" value="F:heme binding"/>
    <property type="evidence" value="ECO:0007669"/>
    <property type="project" value="InterPro"/>
</dbReference>
<dbReference type="OrthoDB" id="1470350at2759"/>
<dbReference type="GO" id="GO:0016705">
    <property type="term" value="F:oxidoreductase activity, acting on paired donors, with incorporation or reduction of molecular oxygen"/>
    <property type="evidence" value="ECO:0007669"/>
    <property type="project" value="InterPro"/>
</dbReference>
<reference evidence="10 11" key="1">
    <citation type="submission" date="2015-08" db="EMBL/GenBank/DDBJ databases">
        <title>Ancestral chromatin configuration constrains chromatin evolution on differentiating sex chromosomes in Drosophila.</title>
        <authorList>
            <person name="Zhou Q."/>
            <person name="Bachtrog D."/>
        </authorList>
    </citation>
    <scope>NUCLEOTIDE SEQUENCE [LARGE SCALE GENOMIC DNA]</scope>
    <source>
        <tissue evidence="10">Whole larvae</tissue>
    </source>
</reference>
<dbReference type="CDD" id="cd20628">
    <property type="entry name" value="CYP4"/>
    <property type="match status" value="1"/>
</dbReference>
<dbReference type="EMBL" id="CP012525">
    <property type="protein sequence ID" value="ALC43312.1"/>
    <property type="molecule type" value="Genomic_DNA"/>
</dbReference>
<evidence type="ECO:0000256" key="5">
    <source>
        <dbReference type="ARBA" id="ARBA00023002"/>
    </source>
</evidence>
<comment type="cofactor">
    <cofactor evidence="1 8">
        <name>heme</name>
        <dbReference type="ChEBI" id="CHEBI:30413"/>
    </cofactor>
</comment>
<evidence type="ECO:0000313" key="10">
    <source>
        <dbReference type="EMBL" id="ALC43312.1"/>
    </source>
</evidence>
<dbReference type="SUPFAM" id="SSF48264">
    <property type="entry name" value="Cytochrome P450"/>
    <property type="match status" value="1"/>
</dbReference>
<dbReference type="InterPro" id="IPR002401">
    <property type="entry name" value="Cyt_P450_E_grp-I"/>
</dbReference>
<comment type="similarity">
    <text evidence="2 9">Belongs to the cytochrome P450 family.</text>
</comment>
<dbReference type="GO" id="GO:0004497">
    <property type="term" value="F:monooxygenase activity"/>
    <property type="evidence" value="ECO:0007669"/>
    <property type="project" value="UniProtKB-KW"/>
</dbReference>
<dbReference type="InterPro" id="IPR050196">
    <property type="entry name" value="Cytochrome_P450_Monoox"/>
</dbReference>
<dbReference type="PRINTS" id="PR00385">
    <property type="entry name" value="P450"/>
</dbReference>
<feature type="binding site" description="axial binding residue" evidence="8">
    <location>
        <position position="398"/>
    </location>
    <ligand>
        <name>heme</name>
        <dbReference type="ChEBI" id="CHEBI:30413"/>
    </ligand>
    <ligandPart>
        <name>Fe</name>
        <dbReference type="ChEBI" id="CHEBI:18248"/>
    </ligandPart>
</feature>
<dbReference type="Proteomes" id="UP000494163">
    <property type="component" value="Chromosome 3L"/>
</dbReference>
<dbReference type="Pfam" id="PF00067">
    <property type="entry name" value="p450"/>
    <property type="match status" value="1"/>
</dbReference>
<dbReference type="InterPro" id="IPR036396">
    <property type="entry name" value="Cyt_P450_sf"/>
</dbReference>
<dbReference type="PANTHER" id="PTHR24291">
    <property type="entry name" value="CYTOCHROME P450 FAMILY 4"/>
    <property type="match status" value="1"/>
</dbReference>
<evidence type="ECO:0000256" key="7">
    <source>
        <dbReference type="ARBA" id="ARBA00023033"/>
    </source>
</evidence>
<accession>A0A0M4EY23</accession>
<dbReference type="InterPro" id="IPR001128">
    <property type="entry name" value="Cyt_P450"/>
</dbReference>
<dbReference type="AlphaFoldDB" id="A0A0M4EY23"/>
<keyword evidence="11" id="KW-1185">Reference proteome</keyword>
<dbReference type="PROSITE" id="PS00086">
    <property type="entry name" value="CYTOCHROME_P450"/>
    <property type="match status" value="1"/>
</dbReference>